<evidence type="ECO:0008006" key="4">
    <source>
        <dbReference type="Google" id="ProtNLM"/>
    </source>
</evidence>
<dbReference type="EMBL" id="JAVRHQ010000006">
    <property type="protein sequence ID" value="MDT0642661.1"/>
    <property type="molecule type" value="Genomic_DNA"/>
</dbReference>
<accession>A0ABU3C8P0</accession>
<evidence type="ECO:0000313" key="3">
    <source>
        <dbReference type="Proteomes" id="UP001262889"/>
    </source>
</evidence>
<feature type="region of interest" description="Disordered" evidence="1">
    <location>
        <begin position="115"/>
        <end position="178"/>
    </location>
</feature>
<dbReference type="RefSeq" id="WP_311534288.1">
    <property type="nucleotide sequence ID" value="NZ_JAVRHQ010000006.1"/>
</dbReference>
<proteinExistence type="predicted"/>
<organism evidence="2 3">
    <name type="scientific">Autumnicola tepida</name>
    <dbReference type="NCBI Taxonomy" id="3075595"/>
    <lineage>
        <taxon>Bacteria</taxon>
        <taxon>Pseudomonadati</taxon>
        <taxon>Bacteroidota</taxon>
        <taxon>Flavobacteriia</taxon>
        <taxon>Flavobacteriales</taxon>
        <taxon>Flavobacteriaceae</taxon>
        <taxon>Autumnicola</taxon>
    </lineage>
</organism>
<comment type="caution">
    <text evidence="2">The sequence shown here is derived from an EMBL/GenBank/DDBJ whole genome shotgun (WGS) entry which is preliminary data.</text>
</comment>
<gene>
    <name evidence="2" type="ORF">RM553_07420</name>
</gene>
<protein>
    <recommendedName>
        <fullName evidence="4">Rho termination factor N-terminal domain-containing protein</fullName>
    </recommendedName>
</protein>
<sequence length="178" mass="20649">MRGKLIKEGKHELFRTTHGNHLLNLDDKDFYALVEGQKGDVIVLSDADHKKQSSLSQGKYYYADFQDDPEFQDMRHLFMEDGDQFRELILPEGLPTKSDKQKKLIRESKKLSKEKVLEHVKGKGNKGSEKQYSGEKEGLREKNKGELYDMAKKEDISGRSKMDKEELVKKVSKEKKKD</sequence>
<dbReference type="Proteomes" id="UP001262889">
    <property type="component" value="Unassembled WGS sequence"/>
</dbReference>
<name>A0ABU3C8P0_9FLAO</name>
<keyword evidence="3" id="KW-1185">Reference proteome</keyword>
<dbReference type="SUPFAM" id="SSF68912">
    <property type="entry name" value="Rho N-terminal domain-like"/>
    <property type="match status" value="1"/>
</dbReference>
<evidence type="ECO:0000256" key="1">
    <source>
        <dbReference type="SAM" id="MobiDB-lite"/>
    </source>
</evidence>
<evidence type="ECO:0000313" key="2">
    <source>
        <dbReference type="EMBL" id="MDT0642661.1"/>
    </source>
</evidence>
<reference evidence="2 3" key="1">
    <citation type="submission" date="2023-09" db="EMBL/GenBank/DDBJ databases">
        <authorList>
            <person name="Rey-Velasco X."/>
        </authorList>
    </citation>
    <scope>NUCLEOTIDE SEQUENCE [LARGE SCALE GENOMIC DNA]</scope>
    <source>
        <strain evidence="2 3">F363</strain>
    </source>
</reference>
<dbReference type="InterPro" id="IPR036269">
    <property type="entry name" value="Rho_N_sf"/>
</dbReference>